<keyword evidence="3" id="KW-1185">Reference proteome</keyword>
<name>A0A9Q3VR09_9ACTN</name>
<evidence type="ECO:0000256" key="1">
    <source>
        <dbReference type="SAM" id="Phobius"/>
    </source>
</evidence>
<evidence type="ECO:0000313" key="2">
    <source>
        <dbReference type="EMBL" id="MCD9876871.1"/>
    </source>
</evidence>
<keyword evidence="1" id="KW-0472">Membrane</keyword>
<comment type="caution">
    <text evidence="2">The sequence shown here is derived from an EMBL/GenBank/DDBJ whole genome shotgun (WGS) entry which is preliminary data.</text>
</comment>
<gene>
    <name evidence="2" type="ORF">LJ657_25165</name>
</gene>
<evidence type="ECO:0000313" key="3">
    <source>
        <dbReference type="Proteomes" id="UP001108029"/>
    </source>
</evidence>
<proteinExistence type="predicted"/>
<keyword evidence="1" id="KW-0812">Transmembrane</keyword>
<dbReference type="EMBL" id="JAJSBI010000013">
    <property type="protein sequence ID" value="MCD9876871.1"/>
    <property type="molecule type" value="Genomic_DNA"/>
</dbReference>
<feature type="transmembrane region" description="Helical" evidence="1">
    <location>
        <begin position="74"/>
        <end position="98"/>
    </location>
</feature>
<keyword evidence="1" id="KW-1133">Transmembrane helix</keyword>
<accession>A0A9Q3VR09</accession>
<dbReference type="RefSeq" id="WP_232651022.1">
    <property type="nucleotide sequence ID" value="NZ_JAJSBI010000013.1"/>
</dbReference>
<dbReference type="Proteomes" id="UP001108029">
    <property type="component" value="Unassembled WGS sequence"/>
</dbReference>
<sequence length="161" mass="18237">MAAPGETRQETASVRNEFALERYRYILQQIHAVNENAHRFLTLYQTLATALVSAALLLFVGYQKWDLAPDTARGGVIGLLALVTVVAAFTSILIVVGALNWLDYRNEECDITDEFVGPAFRKRPRPGNFLRWYETYVLLFILVSVITMWLIAALFLLPAMR</sequence>
<feature type="transmembrane region" description="Helical" evidence="1">
    <location>
        <begin position="43"/>
        <end position="62"/>
    </location>
</feature>
<protein>
    <submittedName>
        <fullName evidence="2">Uncharacterized protein</fullName>
    </submittedName>
</protein>
<reference evidence="2" key="1">
    <citation type="submission" date="2021-12" db="EMBL/GenBank/DDBJ databases">
        <authorList>
            <person name="Lee J.-H."/>
            <person name="Kim S.-B."/>
        </authorList>
    </citation>
    <scope>NUCLEOTIDE SEQUENCE</scope>
    <source>
        <strain evidence="2">NR30</strain>
    </source>
</reference>
<organism evidence="2 3">
    <name type="scientific">Streptomyces guryensis</name>
    <dbReference type="NCBI Taxonomy" id="2886947"/>
    <lineage>
        <taxon>Bacteria</taxon>
        <taxon>Bacillati</taxon>
        <taxon>Actinomycetota</taxon>
        <taxon>Actinomycetes</taxon>
        <taxon>Kitasatosporales</taxon>
        <taxon>Streptomycetaceae</taxon>
        <taxon>Streptomyces</taxon>
    </lineage>
</organism>
<dbReference type="AlphaFoldDB" id="A0A9Q3VR09"/>
<feature type="transmembrane region" description="Helical" evidence="1">
    <location>
        <begin position="136"/>
        <end position="157"/>
    </location>
</feature>